<dbReference type="AlphaFoldDB" id="A0A8C5IER0"/>
<keyword evidence="2" id="KW-1185">Reference proteome</keyword>
<evidence type="ECO:0000313" key="2">
    <source>
        <dbReference type="Proteomes" id="UP000694408"/>
    </source>
</evidence>
<accession>A0A8C5IER0</accession>
<proteinExistence type="predicted"/>
<sequence>ETKPNLLPVPVLLLGEKNLRILPGPCVGKTAPGGWEEKRLGPLFWLRLGSGSSRYPAARSYVSHCKHLIVGRGSLNPALIPSLIAGISGSQPVNSQLKMSQMCSRTAVLSLRPEMPLHHFSLVTRAIISVSLISVSLTGFSCRQILYSEGCTENRRAGSARCLSRIVKAALYLKSTTATVPRQNKLTCAMAAM</sequence>
<organism evidence="1 2">
    <name type="scientific">Junco hyemalis</name>
    <name type="common">Dark-eyed junco</name>
    <dbReference type="NCBI Taxonomy" id="40217"/>
    <lineage>
        <taxon>Eukaryota</taxon>
        <taxon>Metazoa</taxon>
        <taxon>Chordata</taxon>
        <taxon>Craniata</taxon>
        <taxon>Vertebrata</taxon>
        <taxon>Euteleostomi</taxon>
        <taxon>Archelosauria</taxon>
        <taxon>Archosauria</taxon>
        <taxon>Dinosauria</taxon>
        <taxon>Saurischia</taxon>
        <taxon>Theropoda</taxon>
        <taxon>Coelurosauria</taxon>
        <taxon>Aves</taxon>
        <taxon>Neognathae</taxon>
        <taxon>Neoaves</taxon>
        <taxon>Telluraves</taxon>
        <taxon>Australaves</taxon>
        <taxon>Passeriformes</taxon>
        <taxon>Passerellidae</taxon>
        <taxon>Junco</taxon>
    </lineage>
</organism>
<reference evidence="1" key="2">
    <citation type="submission" date="2025-09" db="UniProtKB">
        <authorList>
            <consortium name="Ensembl"/>
        </authorList>
    </citation>
    <scope>IDENTIFICATION</scope>
</reference>
<dbReference type="Ensembl" id="ENSJHYT00000000662.1">
    <property type="protein sequence ID" value="ENSJHYP00000000516.1"/>
    <property type="gene ID" value="ENSJHYG00000000489.1"/>
</dbReference>
<name>A0A8C5IER0_JUNHY</name>
<protein>
    <submittedName>
        <fullName evidence="1">Uncharacterized protein</fullName>
    </submittedName>
</protein>
<evidence type="ECO:0000313" key="1">
    <source>
        <dbReference type="Ensembl" id="ENSJHYP00000000516.1"/>
    </source>
</evidence>
<reference evidence="1" key="1">
    <citation type="submission" date="2025-08" db="UniProtKB">
        <authorList>
            <consortium name="Ensembl"/>
        </authorList>
    </citation>
    <scope>IDENTIFICATION</scope>
</reference>
<dbReference type="Proteomes" id="UP000694408">
    <property type="component" value="Unplaced"/>
</dbReference>